<name>A0ABV6G419_9GAMM</name>
<keyword evidence="2" id="KW-0719">Serine esterase</keyword>
<keyword evidence="3 5" id="KW-0378">Hydrolase</keyword>
<dbReference type="InterPro" id="IPR029058">
    <property type="entry name" value="AB_hydrolase_fold"/>
</dbReference>
<comment type="similarity">
    <text evidence="1">Belongs to the AB hydrolase superfamily. AB hydrolase 4 family.</text>
</comment>
<dbReference type="InterPro" id="IPR000952">
    <property type="entry name" value="AB_hydrolase_4_CS"/>
</dbReference>
<dbReference type="PANTHER" id="PTHR10794:SF94">
    <property type="entry name" value="ESTERASE YHET-RELATED"/>
    <property type="match status" value="1"/>
</dbReference>
<dbReference type="PIRSF" id="PIRSF005211">
    <property type="entry name" value="Ab_hydro_YheT"/>
    <property type="match status" value="1"/>
</dbReference>
<protein>
    <submittedName>
        <fullName evidence="5">Hydrolase</fullName>
    </submittedName>
</protein>
<dbReference type="PROSITE" id="PS01133">
    <property type="entry name" value="UPF0017"/>
    <property type="match status" value="1"/>
</dbReference>
<dbReference type="Proteomes" id="UP001589814">
    <property type="component" value="Unassembled WGS sequence"/>
</dbReference>
<dbReference type="InterPro" id="IPR000073">
    <property type="entry name" value="AB_hydrolase_1"/>
</dbReference>
<organism evidence="5 6">
    <name type="scientific">Kushneria aurantia</name>
    <dbReference type="NCBI Taxonomy" id="504092"/>
    <lineage>
        <taxon>Bacteria</taxon>
        <taxon>Pseudomonadati</taxon>
        <taxon>Pseudomonadota</taxon>
        <taxon>Gammaproteobacteria</taxon>
        <taxon>Oceanospirillales</taxon>
        <taxon>Halomonadaceae</taxon>
        <taxon>Kushneria</taxon>
    </lineage>
</organism>
<evidence type="ECO:0000259" key="4">
    <source>
        <dbReference type="Pfam" id="PF00561"/>
    </source>
</evidence>
<dbReference type="InterPro" id="IPR012020">
    <property type="entry name" value="ABHD4"/>
</dbReference>
<dbReference type="RefSeq" id="WP_019950272.1">
    <property type="nucleotide sequence ID" value="NZ_JBHLVX010000042.1"/>
</dbReference>
<dbReference type="PANTHER" id="PTHR10794">
    <property type="entry name" value="ABHYDROLASE DOMAIN-CONTAINING PROTEIN"/>
    <property type="match status" value="1"/>
</dbReference>
<dbReference type="Pfam" id="PF00561">
    <property type="entry name" value="Abhydrolase_1"/>
    <property type="match status" value="1"/>
</dbReference>
<proteinExistence type="inferred from homology"/>
<feature type="domain" description="AB hydrolase-1" evidence="4">
    <location>
        <begin position="65"/>
        <end position="305"/>
    </location>
</feature>
<reference evidence="5 6" key="1">
    <citation type="submission" date="2024-09" db="EMBL/GenBank/DDBJ databases">
        <authorList>
            <person name="Sun Q."/>
            <person name="Mori K."/>
        </authorList>
    </citation>
    <scope>NUCLEOTIDE SEQUENCE [LARGE SCALE GENOMIC DNA]</scope>
    <source>
        <strain evidence="5 6">CCM 7415</strain>
    </source>
</reference>
<evidence type="ECO:0000256" key="1">
    <source>
        <dbReference type="ARBA" id="ARBA00010884"/>
    </source>
</evidence>
<dbReference type="Gene3D" id="3.40.50.1820">
    <property type="entry name" value="alpha/beta hydrolase"/>
    <property type="match status" value="1"/>
</dbReference>
<evidence type="ECO:0000256" key="2">
    <source>
        <dbReference type="ARBA" id="ARBA00022487"/>
    </source>
</evidence>
<dbReference type="InterPro" id="IPR050960">
    <property type="entry name" value="AB_hydrolase_4_sf"/>
</dbReference>
<dbReference type="EMBL" id="JBHLVX010000042">
    <property type="protein sequence ID" value="MFC0268402.1"/>
    <property type="molecule type" value="Genomic_DNA"/>
</dbReference>
<evidence type="ECO:0000313" key="5">
    <source>
        <dbReference type="EMBL" id="MFC0268402.1"/>
    </source>
</evidence>
<dbReference type="GO" id="GO:0016787">
    <property type="term" value="F:hydrolase activity"/>
    <property type="evidence" value="ECO:0007669"/>
    <property type="project" value="UniProtKB-KW"/>
</dbReference>
<keyword evidence="6" id="KW-1185">Reference proteome</keyword>
<comment type="caution">
    <text evidence="5">The sequence shown here is derived from an EMBL/GenBank/DDBJ whole genome shotgun (WGS) entry which is preliminary data.</text>
</comment>
<evidence type="ECO:0000313" key="6">
    <source>
        <dbReference type="Proteomes" id="UP001589814"/>
    </source>
</evidence>
<evidence type="ECO:0000256" key="3">
    <source>
        <dbReference type="ARBA" id="ARBA00022801"/>
    </source>
</evidence>
<accession>A0ABV6G419</accession>
<dbReference type="NCBIfam" id="NF008218">
    <property type="entry name" value="PRK10985.1"/>
    <property type="match status" value="1"/>
</dbReference>
<gene>
    <name evidence="5" type="ORF">ACFFHW_10495</name>
</gene>
<dbReference type="SUPFAM" id="SSF53474">
    <property type="entry name" value="alpha/beta-Hydrolases"/>
    <property type="match status" value="1"/>
</dbReference>
<sequence>MPRITTIKADFRPPPGLTHRHVQTLLPLLLPRAPLQFETELLALPDGDEVELCWANGAPEDARAPIMVLFHGLEGSVYSPYARALSKMAIERGWRTVVMHFRGCGRVPNRMARSYHAGDTADGWWLLSTLGRRYPNAHKVAVGVSLGANMLLKLASEQGGDGLDLAGAIAISPPLDLAACADAINQGFSRYYQRHMLASMKRKVAAHIRDGRLDRPGLEQLRRIDTFWAFDNEVTAPLHGFRSATDYYQRASAGPLLDRIELPTLILHAADDPLMPNNLFDRVARPSPSVRIELAEHGGHVGFIEMRHGLLRSWLARRVGEQLDSWRYLLPGQTRRSDIASPMR</sequence>